<evidence type="ECO:0000313" key="7">
    <source>
        <dbReference type="Proteomes" id="UP000199687"/>
    </source>
</evidence>
<keyword evidence="3" id="KW-0479">Metal-binding</keyword>
<accession>A0A1H9R351</accession>
<reference evidence="6 7" key="1">
    <citation type="submission" date="2016-10" db="EMBL/GenBank/DDBJ databases">
        <authorList>
            <person name="de Groot N.N."/>
        </authorList>
    </citation>
    <scope>NUCLEOTIDE SEQUENCE [LARGE SCALE GENOMIC DNA]</scope>
    <source>
        <strain evidence="6 7">CGMCC 1.7727</strain>
    </source>
</reference>
<proteinExistence type="predicted"/>
<dbReference type="InterPro" id="IPR019903">
    <property type="entry name" value="RIC_family"/>
</dbReference>
<dbReference type="AlphaFoldDB" id="A0A1H9R351"/>
<dbReference type="EMBL" id="FOGL01000008">
    <property type="protein sequence ID" value="SER67130.1"/>
    <property type="molecule type" value="Genomic_DNA"/>
</dbReference>
<evidence type="ECO:0000313" key="6">
    <source>
        <dbReference type="EMBL" id="SER67130.1"/>
    </source>
</evidence>
<protein>
    <submittedName>
        <fullName evidence="6">Regulator of cell morphogenesis and NO signaling</fullName>
    </submittedName>
</protein>
<feature type="domain" description="Hemerythrin-like" evidence="5">
    <location>
        <begin position="86"/>
        <end position="230"/>
    </location>
</feature>
<dbReference type="InterPro" id="IPR012312">
    <property type="entry name" value="Hemerythrin-like"/>
</dbReference>
<dbReference type="OrthoDB" id="9797132at2"/>
<sequence>MKTFDISDTPAAIVKVFPKASDFFKQAKVDFCCGGNQPLLEISEKKKKKIDIDALLTTINDSYVSWLEAGNKQIDWDEVTYSELVDHILVNHHQYLQNELTPLSQFVTKIYKVHGSAHPHLESLFKKFHVFKMEMEGHLIEEERDLFPLIKQYEETLDPQIAEKISLLNETMIEDHEYVGELLKEMNQLTNDYELPEGACNSYRMTYARLQELEDNTYQHIHLENNILFKNF</sequence>
<dbReference type="GO" id="GO:0005737">
    <property type="term" value="C:cytoplasm"/>
    <property type="evidence" value="ECO:0007669"/>
    <property type="project" value="UniProtKB-SubCell"/>
</dbReference>
<name>A0A1H9R351_9BACI</name>
<dbReference type="GO" id="GO:0046872">
    <property type="term" value="F:metal ion binding"/>
    <property type="evidence" value="ECO:0007669"/>
    <property type="project" value="UniProtKB-KW"/>
</dbReference>
<dbReference type="RefSeq" id="WP_089740558.1">
    <property type="nucleotide sequence ID" value="NZ_FOGL01000008.1"/>
</dbReference>
<gene>
    <name evidence="6" type="ORF">SAMN04487944_1082</name>
</gene>
<keyword evidence="4" id="KW-0408">Iron</keyword>
<evidence type="ECO:0000256" key="4">
    <source>
        <dbReference type="ARBA" id="ARBA00023004"/>
    </source>
</evidence>
<dbReference type="Pfam" id="PF01814">
    <property type="entry name" value="Hemerythrin"/>
    <property type="match status" value="1"/>
</dbReference>
<evidence type="ECO:0000256" key="3">
    <source>
        <dbReference type="ARBA" id="ARBA00022723"/>
    </source>
</evidence>
<comment type="subcellular location">
    <subcellularLocation>
        <location evidence="1">Cytoplasm</location>
    </subcellularLocation>
</comment>
<keyword evidence="7" id="KW-1185">Reference proteome</keyword>
<evidence type="ECO:0000259" key="5">
    <source>
        <dbReference type="Pfam" id="PF01814"/>
    </source>
</evidence>
<dbReference type="Gene3D" id="1.20.120.520">
    <property type="entry name" value="nmb1532 protein domain like"/>
    <property type="match status" value="1"/>
</dbReference>
<dbReference type="NCBIfam" id="TIGR03652">
    <property type="entry name" value="FeS_repair_RIC"/>
    <property type="match status" value="1"/>
</dbReference>
<dbReference type="PANTHER" id="PTHR36438">
    <property type="entry name" value="IRON-SULFUR CLUSTER REPAIR PROTEIN YTFE"/>
    <property type="match status" value="1"/>
</dbReference>
<dbReference type="Pfam" id="PF04405">
    <property type="entry name" value="ScdA_N"/>
    <property type="match status" value="1"/>
</dbReference>
<keyword evidence="2" id="KW-0963">Cytoplasm</keyword>
<organism evidence="6 7">
    <name type="scientific">Gracilibacillus ureilyticus</name>
    <dbReference type="NCBI Taxonomy" id="531814"/>
    <lineage>
        <taxon>Bacteria</taxon>
        <taxon>Bacillati</taxon>
        <taxon>Bacillota</taxon>
        <taxon>Bacilli</taxon>
        <taxon>Bacillales</taxon>
        <taxon>Bacillaceae</taxon>
        <taxon>Gracilibacillus</taxon>
    </lineage>
</organism>
<dbReference type="Proteomes" id="UP000199687">
    <property type="component" value="Unassembled WGS sequence"/>
</dbReference>
<dbReference type="STRING" id="531814.SAMN04487944_1082"/>
<evidence type="ECO:0000256" key="1">
    <source>
        <dbReference type="ARBA" id="ARBA00004496"/>
    </source>
</evidence>
<dbReference type="PANTHER" id="PTHR36438:SF1">
    <property type="entry name" value="IRON-SULFUR CLUSTER REPAIR PROTEIN YTFE"/>
    <property type="match status" value="1"/>
</dbReference>
<evidence type="ECO:0000256" key="2">
    <source>
        <dbReference type="ARBA" id="ARBA00022490"/>
    </source>
</evidence>